<proteinExistence type="predicted"/>
<dbReference type="Proteomes" id="UP000054691">
    <property type="component" value="Unassembled WGS sequence"/>
</dbReference>
<dbReference type="RefSeq" id="WP_058497465.1">
    <property type="nucleotide sequence ID" value="NZ_CAAAHW010000003.1"/>
</dbReference>
<protein>
    <submittedName>
        <fullName evidence="2">Uncharacterized protein</fullName>
    </submittedName>
</protein>
<dbReference type="AlphaFoldDB" id="A0A378JCH7"/>
<evidence type="ECO:0000313" key="2">
    <source>
        <dbReference type="EMBL" id="STX44681.1"/>
    </source>
</evidence>
<organism evidence="2 4">
    <name type="scientific">Legionella gratiana</name>
    <dbReference type="NCBI Taxonomy" id="45066"/>
    <lineage>
        <taxon>Bacteria</taxon>
        <taxon>Pseudomonadati</taxon>
        <taxon>Pseudomonadota</taxon>
        <taxon>Gammaproteobacteria</taxon>
        <taxon>Legionellales</taxon>
        <taxon>Legionellaceae</taxon>
        <taxon>Legionella</taxon>
    </lineage>
</organism>
<keyword evidence="3" id="KW-1185">Reference proteome</keyword>
<gene>
    <name evidence="1" type="ORF">Lgra_0232</name>
    <name evidence="2" type="ORF">NCTC12388_01669</name>
</gene>
<dbReference type="EMBL" id="UGOB01000001">
    <property type="protein sequence ID" value="STX44681.1"/>
    <property type="molecule type" value="Genomic_DNA"/>
</dbReference>
<evidence type="ECO:0000313" key="4">
    <source>
        <dbReference type="Proteomes" id="UP000254476"/>
    </source>
</evidence>
<name>A0A378JCH7_9GAMM</name>
<accession>A0A378JCH7</accession>
<reference evidence="1 3" key="1">
    <citation type="submission" date="2015-11" db="EMBL/GenBank/DDBJ databases">
        <title>Genomic analysis of 38 Legionella species identifies large and diverse effector repertoires.</title>
        <authorList>
            <person name="Burstein D."/>
            <person name="Amaro F."/>
            <person name="Zusman T."/>
            <person name="Lifshitz Z."/>
            <person name="Cohen O."/>
            <person name="Gilbert J.A."/>
            <person name="Pupko T."/>
            <person name="Shuman H.A."/>
            <person name="Segal G."/>
        </authorList>
    </citation>
    <scope>NUCLEOTIDE SEQUENCE [LARGE SCALE GENOMIC DNA]</scope>
    <source>
        <strain evidence="1 3">Lyon 8420412</strain>
    </source>
</reference>
<evidence type="ECO:0000313" key="3">
    <source>
        <dbReference type="Proteomes" id="UP000054691"/>
    </source>
</evidence>
<evidence type="ECO:0000313" key="1">
    <source>
        <dbReference type="EMBL" id="KTD15566.1"/>
    </source>
</evidence>
<dbReference type="STRING" id="45066.Lgra_0232"/>
<sequence length="185" mass="21983">MSNYLNNHNEQKISWDSLISSLQELNNHRNIIVHENSDLILKEDQIIAYLKHTELLYEGTNHIINKILYPNAPTTQTEMNQFAFVKAEEIDKEIRGLIYKISTYIREKGEKVHIKQLLTYYKQREKSIEEYGKFKADFYEGGSIYPLIYHSAITEAREKFFDELKQNFINYNGEIEIHPLSLYEE</sequence>
<dbReference type="Proteomes" id="UP000254476">
    <property type="component" value="Unassembled WGS sequence"/>
</dbReference>
<dbReference type="OrthoDB" id="7340239at2"/>
<dbReference type="EMBL" id="LNYE01000003">
    <property type="protein sequence ID" value="KTD15566.1"/>
    <property type="molecule type" value="Genomic_DNA"/>
</dbReference>
<reference evidence="2 4" key="2">
    <citation type="submission" date="2018-06" db="EMBL/GenBank/DDBJ databases">
        <authorList>
            <consortium name="Pathogen Informatics"/>
            <person name="Doyle S."/>
        </authorList>
    </citation>
    <scope>NUCLEOTIDE SEQUENCE [LARGE SCALE GENOMIC DNA]</scope>
    <source>
        <strain evidence="2 4">NCTC12388</strain>
    </source>
</reference>